<evidence type="ECO:0000259" key="2">
    <source>
        <dbReference type="Pfam" id="PF18731"/>
    </source>
</evidence>
<feature type="domain" description="Swt1-like HEPN" evidence="2">
    <location>
        <begin position="3"/>
        <end position="117"/>
    </location>
</feature>
<accession>A0A7C2JYJ8</accession>
<dbReference type="Pfam" id="PF18731">
    <property type="entry name" value="HEPN_Swt1"/>
    <property type="match status" value="1"/>
</dbReference>
<sequence>MGRTLNLLTEGLFPFVQQELQSAFHGDWENVARASFRNDRIAAVMVKLRPADWDAHALLTVMWDQWNAVFRQKLGLFERSLVSELREFRNRWAHQAIFESDDTYRVVDSAQRLLAAVRARETLVHDLERIKLDVLREKLDRQVDDDLRWARASRQRMVEILLYTISGVAILMTTLLAMVPRNPLAGYLLMAFTMLTFGYLVFQRSRAPLVIHGVHECSTCRKIIYSEVCPYCAAPPASSSMIQGSSGLRFPPFHDREPTQQPV</sequence>
<evidence type="ECO:0000313" key="3">
    <source>
        <dbReference type="EMBL" id="HEN15766.1"/>
    </source>
</evidence>
<keyword evidence="1" id="KW-0812">Transmembrane</keyword>
<evidence type="ECO:0000256" key="1">
    <source>
        <dbReference type="SAM" id="Phobius"/>
    </source>
</evidence>
<comment type="caution">
    <text evidence="3">The sequence shown here is derived from an EMBL/GenBank/DDBJ whole genome shotgun (WGS) entry which is preliminary data.</text>
</comment>
<reference evidence="3" key="1">
    <citation type="journal article" date="2020" name="mSystems">
        <title>Genome- and Community-Level Interaction Insights into Carbon Utilization and Element Cycling Functions of Hydrothermarchaeota in Hydrothermal Sediment.</title>
        <authorList>
            <person name="Zhou Z."/>
            <person name="Liu Y."/>
            <person name="Xu W."/>
            <person name="Pan J."/>
            <person name="Luo Z.H."/>
            <person name="Li M."/>
        </authorList>
    </citation>
    <scope>NUCLEOTIDE SEQUENCE [LARGE SCALE GENOMIC DNA]</scope>
    <source>
        <strain evidence="3">SpSt-339</strain>
    </source>
</reference>
<gene>
    <name evidence="3" type="ORF">ENQ76_09905</name>
</gene>
<organism evidence="3">
    <name type="scientific">Schlesneria paludicola</name>
    <dbReference type="NCBI Taxonomy" id="360056"/>
    <lineage>
        <taxon>Bacteria</taxon>
        <taxon>Pseudomonadati</taxon>
        <taxon>Planctomycetota</taxon>
        <taxon>Planctomycetia</taxon>
        <taxon>Planctomycetales</taxon>
        <taxon>Planctomycetaceae</taxon>
        <taxon>Schlesneria</taxon>
    </lineage>
</organism>
<proteinExistence type="predicted"/>
<feature type="transmembrane region" description="Helical" evidence="1">
    <location>
        <begin position="160"/>
        <end position="178"/>
    </location>
</feature>
<dbReference type="InterPro" id="IPR041650">
    <property type="entry name" value="HEPN_Swt1"/>
</dbReference>
<keyword evidence="1" id="KW-0472">Membrane</keyword>
<keyword evidence="1" id="KW-1133">Transmembrane helix</keyword>
<feature type="transmembrane region" description="Helical" evidence="1">
    <location>
        <begin position="184"/>
        <end position="202"/>
    </location>
</feature>
<name>A0A7C2JYJ8_9PLAN</name>
<protein>
    <recommendedName>
        <fullName evidence="2">Swt1-like HEPN domain-containing protein</fullName>
    </recommendedName>
</protein>
<dbReference type="AlphaFoldDB" id="A0A7C2JYJ8"/>
<dbReference type="EMBL" id="DSOK01000282">
    <property type="protein sequence ID" value="HEN15766.1"/>
    <property type="molecule type" value="Genomic_DNA"/>
</dbReference>